<evidence type="ECO:0000313" key="2">
    <source>
        <dbReference type="EMBL" id="EDU43120.1"/>
    </source>
</evidence>
<proteinExistence type="predicted"/>
<dbReference type="EMBL" id="DS231626">
    <property type="protein sequence ID" value="EDU43120.1"/>
    <property type="molecule type" value="Genomic_DNA"/>
</dbReference>
<evidence type="ECO:0008006" key="4">
    <source>
        <dbReference type="Google" id="ProtNLM"/>
    </source>
</evidence>
<evidence type="ECO:0000256" key="1">
    <source>
        <dbReference type="SAM" id="SignalP"/>
    </source>
</evidence>
<feature type="chain" id="PRO_5002783361" description="Secreted protein" evidence="1">
    <location>
        <begin position="21"/>
        <end position="69"/>
    </location>
</feature>
<gene>
    <name evidence="2" type="ORF">PTRG_10069</name>
</gene>
<feature type="signal peptide" evidence="1">
    <location>
        <begin position="1"/>
        <end position="20"/>
    </location>
</feature>
<dbReference type="AlphaFoldDB" id="B2WJB0"/>
<dbReference type="HOGENOM" id="CLU_2777180_0_0_1"/>
<name>B2WJB0_PYRTR</name>
<accession>B2WJB0</accession>
<evidence type="ECO:0000313" key="3">
    <source>
        <dbReference type="Proteomes" id="UP000001471"/>
    </source>
</evidence>
<dbReference type="Proteomes" id="UP000001471">
    <property type="component" value="Unassembled WGS sequence"/>
</dbReference>
<protein>
    <recommendedName>
        <fullName evidence="4">Secreted protein</fullName>
    </recommendedName>
</protein>
<reference evidence="3" key="1">
    <citation type="journal article" date="2013" name="G3 (Bethesda)">
        <title>Comparative genomics of a plant-pathogenic fungus, Pyrenophora tritici-repentis, reveals transduplication and the impact of repeat elements on pathogenicity and population divergence.</title>
        <authorList>
            <person name="Manning V.A."/>
            <person name="Pandelova I."/>
            <person name="Dhillon B."/>
            <person name="Wilhelm L.J."/>
            <person name="Goodwin S.B."/>
            <person name="Berlin A.M."/>
            <person name="Figueroa M."/>
            <person name="Freitag M."/>
            <person name="Hane J.K."/>
            <person name="Henrissat B."/>
            <person name="Holman W.H."/>
            <person name="Kodira C.D."/>
            <person name="Martin J."/>
            <person name="Oliver R.P."/>
            <person name="Robbertse B."/>
            <person name="Schackwitz W."/>
            <person name="Schwartz D.C."/>
            <person name="Spatafora J.W."/>
            <person name="Turgeon B.G."/>
            <person name="Yandava C."/>
            <person name="Young S."/>
            <person name="Zhou S."/>
            <person name="Zeng Q."/>
            <person name="Grigoriev I.V."/>
            <person name="Ma L.-J."/>
            <person name="Ciuffetti L.M."/>
        </authorList>
    </citation>
    <scope>NUCLEOTIDE SEQUENCE [LARGE SCALE GENOMIC DNA]</scope>
    <source>
        <strain evidence="3">Pt-1C-BFP</strain>
    </source>
</reference>
<organism evidence="2 3">
    <name type="scientific">Pyrenophora tritici-repentis (strain Pt-1C-BFP)</name>
    <name type="common">Wheat tan spot fungus</name>
    <name type="synonym">Drechslera tritici-repentis</name>
    <dbReference type="NCBI Taxonomy" id="426418"/>
    <lineage>
        <taxon>Eukaryota</taxon>
        <taxon>Fungi</taxon>
        <taxon>Dikarya</taxon>
        <taxon>Ascomycota</taxon>
        <taxon>Pezizomycotina</taxon>
        <taxon>Dothideomycetes</taxon>
        <taxon>Pleosporomycetidae</taxon>
        <taxon>Pleosporales</taxon>
        <taxon>Pleosporineae</taxon>
        <taxon>Pleosporaceae</taxon>
        <taxon>Pyrenophora</taxon>
    </lineage>
</organism>
<dbReference type="InParanoid" id="B2WJB0"/>
<sequence length="69" mass="7129">MALAVARALGLLGPTFFALGAPHPHASILATCSMLLEYNVAAGCWQSPCSGTSETTWSLGENATMSLMT</sequence>
<keyword evidence="1" id="KW-0732">Signal</keyword>